<feature type="transmembrane region" description="Helical" evidence="1">
    <location>
        <begin position="249"/>
        <end position="270"/>
    </location>
</feature>
<dbReference type="EMBL" id="SRYZ01000011">
    <property type="protein sequence ID" value="TGY07157.1"/>
    <property type="molecule type" value="Genomic_DNA"/>
</dbReference>
<reference evidence="2 3" key="1">
    <citation type="submission" date="2019-04" db="EMBL/GenBank/DDBJ databases">
        <title>Microbes associate with the intestines of laboratory mice.</title>
        <authorList>
            <person name="Navarre W."/>
            <person name="Wong E."/>
            <person name="Huang K."/>
            <person name="Tropini C."/>
            <person name="Ng K."/>
            <person name="Yu B."/>
        </authorList>
    </citation>
    <scope>NUCLEOTIDE SEQUENCE [LARGE SCALE GENOMIC DNA]</scope>
    <source>
        <strain evidence="2 3">NM69_E16B</strain>
    </source>
</reference>
<dbReference type="RefSeq" id="WP_136009722.1">
    <property type="nucleotide sequence ID" value="NZ_SRYZ01000011.1"/>
</dbReference>
<sequence>MKIHDTFFSLHRFANVCRKEIIENWKSLLLRMLLMYGGLTVVLVWNAYYEYGRWQDVLQMQDRIEQDIWTFGTVIFMIGMGVMGCLSASFMMEGMKTKNGRLGVLMTPATMFEKFFARWLVFTFGFLLAYLVAYRLADWTRMLVYMAAYPEAETVAQVPLLSRLVGDCAGYWTAFPTYEQFMLALSMYFFFQSCFVLGSAIWSKNAFVKTFVAGVGIVIVYILVTVMMHKLLLGNQYMWNMGEPTENELLLLTTLVSSFMALFNWTVAYFRFKESEIINRW</sequence>
<feature type="transmembrane region" description="Helical" evidence="1">
    <location>
        <begin position="28"/>
        <end position="48"/>
    </location>
</feature>
<feature type="transmembrane region" description="Helical" evidence="1">
    <location>
        <begin position="181"/>
        <end position="203"/>
    </location>
</feature>
<evidence type="ECO:0000256" key="1">
    <source>
        <dbReference type="SAM" id="Phobius"/>
    </source>
</evidence>
<keyword evidence="1" id="KW-1133">Transmembrane helix</keyword>
<protein>
    <submittedName>
        <fullName evidence="2">Uncharacterized protein</fullName>
    </submittedName>
</protein>
<dbReference type="AlphaFoldDB" id="A0A4S2AZT9"/>
<feature type="transmembrane region" description="Helical" evidence="1">
    <location>
        <begin position="210"/>
        <end position="229"/>
    </location>
</feature>
<evidence type="ECO:0000313" key="3">
    <source>
        <dbReference type="Proteomes" id="UP000310532"/>
    </source>
</evidence>
<comment type="caution">
    <text evidence="2">The sequence shown here is derived from an EMBL/GenBank/DDBJ whole genome shotgun (WGS) entry which is preliminary data.</text>
</comment>
<gene>
    <name evidence="2" type="ORF">E5355_06895</name>
</gene>
<feature type="transmembrane region" description="Helical" evidence="1">
    <location>
        <begin position="68"/>
        <end position="91"/>
    </location>
</feature>
<proteinExistence type="predicted"/>
<keyword evidence="1" id="KW-0472">Membrane</keyword>
<keyword evidence="3" id="KW-1185">Reference proteome</keyword>
<organism evidence="2 3">
    <name type="scientific">Bacteroides muris</name>
    <name type="common">ex Afrizal et al. 2022</name>
    <dbReference type="NCBI Taxonomy" id="2516960"/>
    <lineage>
        <taxon>Bacteria</taxon>
        <taxon>Pseudomonadati</taxon>
        <taxon>Bacteroidota</taxon>
        <taxon>Bacteroidia</taxon>
        <taxon>Bacteroidales</taxon>
        <taxon>Bacteroidaceae</taxon>
        <taxon>Bacteroides</taxon>
    </lineage>
</organism>
<name>A0A4S2AZT9_9BACE</name>
<feature type="transmembrane region" description="Helical" evidence="1">
    <location>
        <begin position="115"/>
        <end position="137"/>
    </location>
</feature>
<dbReference type="Proteomes" id="UP000310532">
    <property type="component" value="Unassembled WGS sequence"/>
</dbReference>
<accession>A0A4S2AZT9</accession>
<evidence type="ECO:0000313" key="2">
    <source>
        <dbReference type="EMBL" id="TGY07157.1"/>
    </source>
</evidence>
<keyword evidence="1" id="KW-0812">Transmembrane</keyword>